<gene>
    <name evidence="2" type="ordered locus">DP2714</name>
</gene>
<name>Q6AJN7_DESPS</name>
<evidence type="ECO:0000313" key="3">
    <source>
        <dbReference type="Proteomes" id="UP000000602"/>
    </source>
</evidence>
<feature type="domain" description="AbiTii" evidence="1">
    <location>
        <begin position="2"/>
        <end position="185"/>
    </location>
</feature>
<reference evidence="3" key="1">
    <citation type="journal article" date="2004" name="Environ. Microbiol.">
        <title>The genome of Desulfotalea psychrophila, a sulfate-reducing bacterium from permanently cold Arctic sediments.</title>
        <authorList>
            <person name="Rabus R."/>
            <person name="Ruepp A."/>
            <person name="Frickey T."/>
            <person name="Rattei T."/>
            <person name="Fartmann B."/>
            <person name="Stark M."/>
            <person name="Bauer M."/>
            <person name="Zibat A."/>
            <person name="Lombardot T."/>
            <person name="Becker I."/>
            <person name="Amann J."/>
            <person name="Gellner K."/>
            <person name="Teeling H."/>
            <person name="Leuschner W.D."/>
            <person name="Gloeckner F.-O."/>
            <person name="Lupas A.N."/>
            <person name="Amann R."/>
            <person name="Klenk H.-P."/>
        </authorList>
    </citation>
    <scope>NUCLEOTIDE SEQUENCE [LARGE SCALE GENOMIC DNA]</scope>
    <source>
        <strain evidence="3">DSM 12343 / LSv54</strain>
    </source>
</reference>
<dbReference type="OrthoDB" id="5540951at2"/>
<sequence length="303" mass="33641">MKIIEDIIELLSSGESNLSGALLKTKVLLHKLGEKKLLEWVNGELQGYPNKDLLPEYRILRLTVQGNISNGFCRATNHILPTLHLEDDLRDKIETAYMTKSIAVVEEYSRGSDIKMTIAPEMYSYIANGLADKFYVESAWGCYSAGAMTQIITEVTSRLLGFMLDVSENFTEELDSQSMKTRSKEVGVSELFNNAVFGDNTTIVVGNSNSQNINNVVSKKDLESLKSLLRENGVSTKDINELNDAIVLDKDCEEHKIRNFGSNVSTWVKKMISKTGTTAWDINVGVAGSLLASSISKFYGFLK</sequence>
<dbReference type="RefSeq" id="WP_011189955.1">
    <property type="nucleotide sequence ID" value="NC_006138.1"/>
</dbReference>
<proteinExistence type="predicted"/>
<dbReference type="Proteomes" id="UP000000602">
    <property type="component" value="Chromosome"/>
</dbReference>
<dbReference type="KEGG" id="dps:DP2714"/>
<dbReference type="AlphaFoldDB" id="Q6AJN7"/>
<dbReference type="Pfam" id="PF18864">
    <property type="entry name" value="AbiTii"/>
    <property type="match status" value="1"/>
</dbReference>
<accession>Q6AJN7</accession>
<evidence type="ECO:0000313" key="2">
    <source>
        <dbReference type="EMBL" id="CAG37443.1"/>
    </source>
</evidence>
<organism evidence="2 3">
    <name type="scientific">Desulfotalea psychrophila (strain LSv54 / DSM 12343)</name>
    <dbReference type="NCBI Taxonomy" id="177439"/>
    <lineage>
        <taxon>Bacteria</taxon>
        <taxon>Pseudomonadati</taxon>
        <taxon>Thermodesulfobacteriota</taxon>
        <taxon>Desulfobulbia</taxon>
        <taxon>Desulfobulbales</taxon>
        <taxon>Desulfocapsaceae</taxon>
        <taxon>Desulfotalea</taxon>
    </lineage>
</organism>
<protein>
    <recommendedName>
        <fullName evidence="1">AbiTii domain-containing protein</fullName>
    </recommendedName>
</protein>
<dbReference type="eggNOG" id="ENOG502ZCM4">
    <property type="taxonomic scope" value="Bacteria"/>
</dbReference>
<dbReference type="InterPro" id="IPR041304">
    <property type="entry name" value="AbiTii"/>
</dbReference>
<evidence type="ECO:0000259" key="1">
    <source>
        <dbReference type="Pfam" id="PF18864"/>
    </source>
</evidence>
<keyword evidence="3" id="KW-1185">Reference proteome</keyword>
<dbReference type="EMBL" id="CR522870">
    <property type="protein sequence ID" value="CAG37443.1"/>
    <property type="molecule type" value="Genomic_DNA"/>
</dbReference>
<dbReference type="HOGENOM" id="CLU_070824_0_0_7"/>